<evidence type="ECO:0000313" key="2">
    <source>
        <dbReference type="EMBL" id="KNA93116.1"/>
    </source>
</evidence>
<dbReference type="Gene3D" id="1.10.10.10">
    <property type="entry name" value="Winged helix-like DNA-binding domain superfamily/Winged helix DNA-binding domain"/>
    <property type="match status" value="1"/>
</dbReference>
<proteinExistence type="predicted"/>
<gene>
    <name evidence="2" type="ORF">ABW18_01365</name>
</gene>
<evidence type="ECO:0000313" key="3">
    <source>
        <dbReference type="Proteomes" id="UP000037247"/>
    </source>
</evidence>
<dbReference type="PANTHER" id="PTHR43252:SF2">
    <property type="entry name" value="TRANSCRIPTION REGULATOR, PADR-LIKE FAMILY"/>
    <property type="match status" value="1"/>
</dbReference>
<name>A0ABR5IIF7_9ACTN</name>
<accession>A0ABR5IIF7</accession>
<protein>
    <recommendedName>
        <fullName evidence="1">Transcription regulator PadR N-terminal domain-containing protein</fullName>
    </recommendedName>
</protein>
<dbReference type="Pfam" id="PF03551">
    <property type="entry name" value="PadR"/>
    <property type="match status" value="1"/>
</dbReference>
<comment type="caution">
    <text evidence="2">The sequence shown here is derived from an EMBL/GenBank/DDBJ whole genome shotgun (WGS) entry which is preliminary data.</text>
</comment>
<dbReference type="SUPFAM" id="SSF46785">
    <property type="entry name" value="Winged helix' DNA-binding domain"/>
    <property type="match status" value="1"/>
</dbReference>
<feature type="domain" description="Transcription regulator PadR N-terminal" evidence="1">
    <location>
        <begin position="7"/>
        <end position="79"/>
    </location>
</feature>
<dbReference type="EMBL" id="LDTZ01000013">
    <property type="protein sequence ID" value="KNA93116.1"/>
    <property type="molecule type" value="Genomic_DNA"/>
</dbReference>
<dbReference type="InterPro" id="IPR036388">
    <property type="entry name" value="WH-like_DNA-bd_sf"/>
</dbReference>
<dbReference type="RefSeq" id="WP_049697209.1">
    <property type="nucleotide sequence ID" value="NZ_LDTZ01000013.1"/>
</dbReference>
<reference evidence="2 3" key="1">
    <citation type="submission" date="2015-05" db="EMBL/GenBank/DDBJ databases">
        <title>Draft genome sequence of the bacterium Gordonia jacobaea a new member of the Gordonia genus.</title>
        <authorList>
            <person name="Jimenez-Galisteo G."/>
            <person name="Dominguez A."/>
            <person name="Munoz E."/>
            <person name="Vinas M."/>
        </authorList>
    </citation>
    <scope>NUCLEOTIDE SEQUENCE [LARGE SCALE GENOMIC DNA]</scope>
    <source>
        <strain evidence="3">mv1</strain>
    </source>
</reference>
<dbReference type="InterPro" id="IPR036390">
    <property type="entry name" value="WH_DNA-bd_sf"/>
</dbReference>
<evidence type="ECO:0000259" key="1">
    <source>
        <dbReference type="Pfam" id="PF03551"/>
    </source>
</evidence>
<dbReference type="PANTHER" id="PTHR43252">
    <property type="entry name" value="TRANSCRIPTIONAL REGULATOR YQJI"/>
    <property type="match status" value="1"/>
</dbReference>
<keyword evidence="3" id="KW-1185">Reference proteome</keyword>
<organism evidence="2 3">
    <name type="scientific">Gordonia jacobaea</name>
    <dbReference type="NCBI Taxonomy" id="122202"/>
    <lineage>
        <taxon>Bacteria</taxon>
        <taxon>Bacillati</taxon>
        <taxon>Actinomycetota</taxon>
        <taxon>Actinomycetes</taxon>
        <taxon>Mycobacteriales</taxon>
        <taxon>Gordoniaceae</taxon>
        <taxon>Gordonia</taxon>
    </lineage>
</organism>
<dbReference type="Proteomes" id="UP000037247">
    <property type="component" value="Unassembled WGS sequence"/>
</dbReference>
<sequence length="199" mass="22434">MSLRYALLAVLTAGPLTGYDAAKRFSSSVGHVWSAPDSQIYPELRRMEREGLLVGEEVRWGPNSTKTQYRITDAGVESFRVWVNTPLGYSPTRDVHRTQAAYFEWASPESARQILLAHAAHHARQVELLTVIRDGIKAGTDPAISRRLESAPQSDRERIIAYKVHMYDGMIAQANMEIDWAREGLDLVNRMNPGRDVDQ</sequence>
<dbReference type="InterPro" id="IPR005149">
    <property type="entry name" value="Tscrpt_reg_PadR_N"/>
</dbReference>